<accession>A0A5K3EI45</accession>
<dbReference type="WBParaSite" id="MCU_000714-RA">
    <property type="protein sequence ID" value="MCU_000714-RA"/>
    <property type="gene ID" value="MCU_000714"/>
</dbReference>
<organism evidence="1">
    <name type="scientific">Mesocestoides corti</name>
    <name type="common">Flatworm</name>
    <dbReference type="NCBI Taxonomy" id="53468"/>
    <lineage>
        <taxon>Eukaryota</taxon>
        <taxon>Metazoa</taxon>
        <taxon>Spiralia</taxon>
        <taxon>Lophotrochozoa</taxon>
        <taxon>Platyhelminthes</taxon>
        <taxon>Cestoda</taxon>
        <taxon>Eucestoda</taxon>
        <taxon>Cyclophyllidea</taxon>
        <taxon>Mesocestoididae</taxon>
        <taxon>Mesocestoides</taxon>
    </lineage>
</organism>
<evidence type="ECO:0000313" key="1">
    <source>
        <dbReference type="WBParaSite" id="MCU_000714-RA"/>
    </source>
</evidence>
<dbReference type="AlphaFoldDB" id="A0A5K3EI45"/>
<sequence>MSITIIQKFPELAWRIQSRSHGSQFQKRFLRAKKEIETIQRSLNDHTRSQKCGSS</sequence>
<protein>
    <submittedName>
        <fullName evidence="1">RVT_N domain-containing protein</fullName>
    </submittedName>
</protein>
<reference evidence="1" key="1">
    <citation type="submission" date="2019-11" db="UniProtKB">
        <authorList>
            <consortium name="WormBaseParasite"/>
        </authorList>
    </citation>
    <scope>IDENTIFICATION</scope>
</reference>
<name>A0A5K3EI45_MESCO</name>
<proteinExistence type="predicted"/>